<keyword evidence="2" id="KW-1133">Transmembrane helix</keyword>
<organism evidence="3 4">
    <name type="scientific">Kutzneria chonburiensis</name>
    <dbReference type="NCBI Taxonomy" id="1483604"/>
    <lineage>
        <taxon>Bacteria</taxon>
        <taxon>Bacillati</taxon>
        <taxon>Actinomycetota</taxon>
        <taxon>Actinomycetes</taxon>
        <taxon>Pseudonocardiales</taxon>
        <taxon>Pseudonocardiaceae</taxon>
        <taxon>Kutzneria</taxon>
    </lineage>
</organism>
<dbReference type="Proteomes" id="UP001589810">
    <property type="component" value="Unassembled WGS sequence"/>
</dbReference>
<evidence type="ECO:0008006" key="5">
    <source>
        <dbReference type="Google" id="ProtNLM"/>
    </source>
</evidence>
<feature type="coiled-coil region" evidence="1">
    <location>
        <begin position="33"/>
        <end position="67"/>
    </location>
</feature>
<gene>
    <name evidence="3" type="ORF">ACFFH7_29675</name>
</gene>
<accession>A0ABV6MZH4</accession>
<keyword evidence="4" id="KW-1185">Reference proteome</keyword>
<keyword evidence="2" id="KW-0472">Membrane</keyword>
<sequence>MDGSTIVAIIAAVIALVAAGFAWWQALSAKRQAVAAEESTQAAKRQAEAAERSLELAQEQWDDEKRDRAALGLAQARMMHVEIDNFGALRVTVTNYGEHPVFCVELDNIVAEDAPTLPWKFNSRTIGADTVRSVVEPNDKAEFWIEFQNPDGSLNRSPGERYDITVRYTDWLGQRWQRDGNGNPERVDDLASSC</sequence>
<dbReference type="EMBL" id="JBHLUD010000010">
    <property type="protein sequence ID" value="MFC0545718.1"/>
    <property type="molecule type" value="Genomic_DNA"/>
</dbReference>
<evidence type="ECO:0000313" key="4">
    <source>
        <dbReference type="Proteomes" id="UP001589810"/>
    </source>
</evidence>
<keyword evidence="1" id="KW-0175">Coiled coil</keyword>
<keyword evidence="2" id="KW-0812">Transmembrane</keyword>
<protein>
    <recommendedName>
        <fullName evidence="5">DUF4352 domain-containing protein</fullName>
    </recommendedName>
</protein>
<proteinExistence type="predicted"/>
<evidence type="ECO:0000313" key="3">
    <source>
        <dbReference type="EMBL" id="MFC0545718.1"/>
    </source>
</evidence>
<evidence type="ECO:0000256" key="1">
    <source>
        <dbReference type="SAM" id="Coils"/>
    </source>
</evidence>
<comment type="caution">
    <text evidence="3">The sequence shown here is derived from an EMBL/GenBank/DDBJ whole genome shotgun (WGS) entry which is preliminary data.</text>
</comment>
<dbReference type="RefSeq" id="WP_273943751.1">
    <property type="nucleotide sequence ID" value="NZ_CP097263.1"/>
</dbReference>
<feature type="transmembrane region" description="Helical" evidence="2">
    <location>
        <begin position="6"/>
        <end position="24"/>
    </location>
</feature>
<name>A0ABV6MZH4_9PSEU</name>
<reference evidence="3 4" key="1">
    <citation type="submission" date="2024-09" db="EMBL/GenBank/DDBJ databases">
        <authorList>
            <person name="Sun Q."/>
            <person name="Mori K."/>
        </authorList>
    </citation>
    <scope>NUCLEOTIDE SEQUENCE [LARGE SCALE GENOMIC DNA]</scope>
    <source>
        <strain evidence="3 4">TBRC 1432</strain>
    </source>
</reference>
<evidence type="ECO:0000256" key="2">
    <source>
        <dbReference type="SAM" id="Phobius"/>
    </source>
</evidence>